<dbReference type="InterPro" id="IPR012334">
    <property type="entry name" value="Pectin_lyas_fold"/>
</dbReference>
<dbReference type="EMBL" id="DS985214">
    <property type="protein sequence ID" value="EEY15020.1"/>
    <property type="molecule type" value="Genomic_DNA"/>
</dbReference>
<evidence type="ECO:0000256" key="3">
    <source>
        <dbReference type="SAM" id="SignalP"/>
    </source>
</evidence>
<dbReference type="OrthoDB" id="302705at2759"/>
<dbReference type="eggNOG" id="ENOG502SJH5">
    <property type="taxonomic scope" value="Eukaryota"/>
</dbReference>
<keyword evidence="1" id="KW-0479">Metal-binding</keyword>
<evidence type="ECO:0000256" key="2">
    <source>
        <dbReference type="ARBA" id="ARBA00023180"/>
    </source>
</evidence>
<evidence type="ECO:0000313" key="5">
    <source>
        <dbReference type="Proteomes" id="UP000008698"/>
    </source>
</evidence>
<dbReference type="PANTHER" id="PTHR42970:SF1">
    <property type="entry name" value="PECTATE LYASE C-RELATED"/>
    <property type="match status" value="1"/>
</dbReference>
<keyword evidence="2" id="KW-0325">Glycoprotein</keyword>
<dbReference type="AlphaFoldDB" id="C9S5B2"/>
<dbReference type="RefSeq" id="XP_003009446.1">
    <property type="nucleotide sequence ID" value="XM_003009400.1"/>
</dbReference>
<dbReference type="InterPro" id="IPR011050">
    <property type="entry name" value="Pectin_lyase_fold/virulence"/>
</dbReference>
<dbReference type="Proteomes" id="UP000008698">
    <property type="component" value="Unassembled WGS sequence"/>
</dbReference>
<accession>C9S5B2</accession>
<dbReference type="GO" id="GO:0046872">
    <property type="term" value="F:metal ion binding"/>
    <property type="evidence" value="ECO:0007669"/>
    <property type="project" value="UniProtKB-KW"/>
</dbReference>
<dbReference type="SUPFAM" id="SSF51126">
    <property type="entry name" value="Pectin lyase-like"/>
    <property type="match status" value="1"/>
</dbReference>
<dbReference type="GO" id="GO:0016829">
    <property type="term" value="F:lyase activity"/>
    <property type="evidence" value="ECO:0007669"/>
    <property type="project" value="UniProtKB-KW"/>
</dbReference>
<evidence type="ECO:0000313" key="4">
    <source>
        <dbReference type="EMBL" id="EEY15020.1"/>
    </source>
</evidence>
<dbReference type="OMA" id="AGHQNYP"/>
<dbReference type="InterPro" id="IPR052063">
    <property type="entry name" value="Polysaccharide_Lyase_1"/>
</dbReference>
<dbReference type="HOGENOM" id="CLU_011499_0_0_1"/>
<organism evidence="5">
    <name type="scientific">Verticillium alfalfae (strain VaMs.102 / ATCC MYA-4576 / FGSC 10136)</name>
    <name type="common">Verticillium wilt of alfalfa</name>
    <name type="synonym">Verticillium albo-atrum</name>
    <dbReference type="NCBI Taxonomy" id="526221"/>
    <lineage>
        <taxon>Eukaryota</taxon>
        <taxon>Fungi</taxon>
        <taxon>Dikarya</taxon>
        <taxon>Ascomycota</taxon>
        <taxon>Pezizomycotina</taxon>
        <taxon>Sordariomycetes</taxon>
        <taxon>Hypocreomycetidae</taxon>
        <taxon>Glomerellales</taxon>
        <taxon>Plectosphaerellaceae</taxon>
        <taxon>Verticillium</taxon>
    </lineage>
</organism>
<sequence>MKSPAFATIVAFALGTAAVLAQGDPAPKPPSSRLRVILNPARVRALDEPDFKLWTITGEPKSVSTTFGDTSITVAAANSTIAGASYKWHYTRRVAPLGERVVAQGISTNTDDAGNKPMTISITGLPAGEHSLLTWHNAWDSLKAVASLTVKVNGEAAETLAQSVRVDNIWESAHSFVQFTVSGANDTTNIEFIPAGADGRVFLNGFEIDTPDIDNVVSFPEPNNRDERVQLEGGDTYEASWRAPDAKSPKYNVYIGTSPTELKSLALGLDKTSTTLDGGRGGRVIHVTSLEDSEEEGTLRYALAVARGPRYVVFDVGGVITTTSRMVVSDQYVTVAGQTAPGKGIIVQGHPLGLSGAIDTIFRHIKVRPGTVSGETVDAMGMAGSNHCILDRCSMGWGIDENFSSRNAANITFQRSMISEPLNVAGHKNYPPGREHGFAATVSGNVGSLHHNLIAHAEGRSWSMGGGLDDEGKFGGRLDIRNNVVYNFDGGAHEVNFVGNVYKQGPASNLTYALRAQYENQLPGQQQYYCEGNSMPGVFDQDSVQYASPDGTGSNKNVACWADVTISPAPSYRKFYDQPQPVVDNHDSRIFNETLTGTYTYKGSKSGKLGLIDNPADVGGLEDFPTVTREASWDADGDGIADWWDGSTGGDGYEPIEGYLNFMADPHAYVAPGKSVIIDLKDLFRGFEKKPTFTAAGAEKGSVGVEGSWATYTAGDEAGIDYIELTVKDSEGGSWTRTFGVAVFEGAPASGPPKCRRAMQV</sequence>
<feature type="signal peptide" evidence="3">
    <location>
        <begin position="1"/>
        <end position="21"/>
    </location>
</feature>
<dbReference type="PANTHER" id="PTHR42970">
    <property type="entry name" value="PECTATE LYASE C-RELATED"/>
    <property type="match status" value="1"/>
</dbReference>
<dbReference type="KEGG" id="val:VDBG_01129"/>
<evidence type="ECO:0000256" key="1">
    <source>
        <dbReference type="ARBA" id="ARBA00022723"/>
    </source>
</evidence>
<gene>
    <name evidence="4" type="ORF">VDBG_01129</name>
</gene>
<name>C9S5B2_VERA1</name>
<dbReference type="Gene3D" id="2.160.20.10">
    <property type="entry name" value="Single-stranded right-handed beta-helix, Pectin lyase-like"/>
    <property type="match status" value="1"/>
</dbReference>
<keyword evidence="3" id="KW-0732">Signal</keyword>
<keyword evidence="4" id="KW-0456">Lyase</keyword>
<dbReference type="GeneID" id="9531029"/>
<reference evidence="5" key="1">
    <citation type="journal article" date="2011" name="PLoS Pathog.">
        <title>Comparative genomics yields insights into niche adaptation of plant vascular wilt pathogens.</title>
        <authorList>
            <person name="Klosterman S.J."/>
            <person name="Subbarao K.V."/>
            <person name="Kang S."/>
            <person name="Veronese P."/>
            <person name="Gold S.E."/>
            <person name="Thomma B.P.H.J."/>
            <person name="Chen Z."/>
            <person name="Henrissat B."/>
            <person name="Lee Y.-H."/>
            <person name="Park J."/>
            <person name="Garcia-Pedrajas M.D."/>
            <person name="Barbara D.J."/>
            <person name="Anchieta A."/>
            <person name="de Jonge R."/>
            <person name="Santhanam P."/>
            <person name="Maruthachalam K."/>
            <person name="Atallah Z."/>
            <person name="Amyotte S.G."/>
            <person name="Paz Z."/>
            <person name="Inderbitzin P."/>
            <person name="Hayes R.J."/>
            <person name="Heiman D.I."/>
            <person name="Young S."/>
            <person name="Zeng Q."/>
            <person name="Engels R."/>
            <person name="Galagan J."/>
            <person name="Cuomo C.A."/>
            <person name="Dobinson K.F."/>
            <person name="Ma L.-J."/>
        </authorList>
    </citation>
    <scope>NUCLEOTIDE SEQUENCE [LARGE SCALE GENOMIC DNA]</scope>
    <source>
        <strain evidence="5">VaMs.102 / ATCC MYA-4576 / FGSC 10136</strain>
    </source>
</reference>
<feature type="chain" id="PRO_5003002511" evidence="3">
    <location>
        <begin position="22"/>
        <end position="761"/>
    </location>
</feature>
<protein>
    <submittedName>
        <fullName evidence="4">Pectate lyase</fullName>
    </submittedName>
</protein>
<keyword evidence="5" id="KW-1185">Reference proteome</keyword>
<proteinExistence type="predicted"/>